<dbReference type="PANTHER" id="PTHR30471">
    <property type="entry name" value="DNA REPAIR PROTEIN RADC"/>
    <property type="match status" value="1"/>
</dbReference>
<comment type="similarity">
    <text evidence="1 7">Belongs to the UPF0758 family.</text>
</comment>
<dbReference type="EMBL" id="LJZR01000002">
    <property type="protein sequence ID" value="KPQ37213.1"/>
    <property type="molecule type" value="Genomic_DNA"/>
</dbReference>
<dbReference type="InterPro" id="IPR001405">
    <property type="entry name" value="UPF0758"/>
</dbReference>
<feature type="domain" description="MPN" evidence="8">
    <location>
        <begin position="115"/>
        <end position="237"/>
    </location>
</feature>
<dbReference type="PANTHER" id="PTHR30471:SF3">
    <property type="entry name" value="UPF0758 PROTEIN YEES-RELATED"/>
    <property type="match status" value="1"/>
</dbReference>
<organism evidence="9 10">
    <name type="scientific">Phormidesmis priestleyi Ana</name>
    <dbReference type="NCBI Taxonomy" id="1666911"/>
    <lineage>
        <taxon>Bacteria</taxon>
        <taxon>Bacillati</taxon>
        <taxon>Cyanobacteriota</taxon>
        <taxon>Cyanophyceae</taxon>
        <taxon>Leptolyngbyales</taxon>
        <taxon>Leptolyngbyaceae</taxon>
        <taxon>Phormidesmis</taxon>
    </lineage>
</organism>
<sequence>MTYSLRVVDMPTTERPRERLLEHGAKRLSAAELVAILLGTGQGPGKLSAVGLGVHLLQQLGQNQPNQDGLPALRDITAEELMNISGIGPAKAATILAALELGKRVSQSQPPLLTVIDDPAVAAAALGHELMWQTQERFAVLLLDVKHRMIGSKVITIGSATETLAHPRDIFREVIKRGATRMIVAHNHPSGSLEASVEDIALTRQLLKGAHLLGIPLLDHLILGNGDFASIRESSNLWNEPMQ</sequence>
<evidence type="ECO:0000256" key="1">
    <source>
        <dbReference type="ARBA" id="ARBA00010243"/>
    </source>
</evidence>
<gene>
    <name evidence="9" type="primary">radC</name>
    <name evidence="9" type="ORF">HLUCCA11_01935</name>
</gene>
<dbReference type="NCBIfam" id="NF000642">
    <property type="entry name" value="PRK00024.1"/>
    <property type="match status" value="1"/>
</dbReference>
<dbReference type="Proteomes" id="UP000050465">
    <property type="component" value="Unassembled WGS sequence"/>
</dbReference>
<evidence type="ECO:0000256" key="2">
    <source>
        <dbReference type="ARBA" id="ARBA00022670"/>
    </source>
</evidence>
<evidence type="ECO:0000256" key="5">
    <source>
        <dbReference type="ARBA" id="ARBA00022833"/>
    </source>
</evidence>
<dbReference type="CDD" id="cd08071">
    <property type="entry name" value="MPN_DUF2466"/>
    <property type="match status" value="1"/>
</dbReference>
<keyword evidence="5" id="KW-0862">Zinc</keyword>
<reference evidence="9 10" key="1">
    <citation type="submission" date="2015-09" db="EMBL/GenBank/DDBJ databases">
        <title>Identification and resolution of microdiversity through metagenomic sequencing of parallel consortia.</title>
        <authorList>
            <person name="Nelson W.C."/>
            <person name="Romine M.F."/>
            <person name="Lindemann S.R."/>
        </authorList>
    </citation>
    <scope>NUCLEOTIDE SEQUENCE [LARGE SCALE GENOMIC DNA]</scope>
    <source>
        <strain evidence="9">Ana</strain>
    </source>
</reference>
<dbReference type="PATRIC" id="fig|1666911.3.peg.1614"/>
<dbReference type="NCBIfam" id="TIGR00608">
    <property type="entry name" value="radc"/>
    <property type="match status" value="1"/>
</dbReference>
<dbReference type="GO" id="GO:0006508">
    <property type="term" value="P:proteolysis"/>
    <property type="evidence" value="ECO:0007669"/>
    <property type="project" value="UniProtKB-KW"/>
</dbReference>
<evidence type="ECO:0000256" key="4">
    <source>
        <dbReference type="ARBA" id="ARBA00022801"/>
    </source>
</evidence>
<proteinExistence type="inferred from homology"/>
<evidence type="ECO:0000313" key="10">
    <source>
        <dbReference type="Proteomes" id="UP000050465"/>
    </source>
</evidence>
<dbReference type="SUPFAM" id="SSF47781">
    <property type="entry name" value="RuvA domain 2-like"/>
    <property type="match status" value="1"/>
</dbReference>
<dbReference type="AlphaFoldDB" id="A0A0P7ZUC9"/>
<dbReference type="InterPro" id="IPR020891">
    <property type="entry name" value="UPF0758_CS"/>
</dbReference>
<comment type="caution">
    <text evidence="9">The sequence shown here is derived from an EMBL/GenBank/DDBJ whole genome shotgun (WGS) entry which is preliminary data.</text>
</comment>
<dbReference type="InterPro" id="IPR037518">
    <property type="entry name" value="MPN"/>
</dbReference>
<evidence type="ECO:0000256" key="6">
    <source>
        <dbReference type="ARBA" id="ARBA00023049"/>
    </source>
</evidence>
<dbReference type="Gene3D" id="3.40.140.10">
    <property type="entry name" value="Cytidine Deaminase, domain 2"/>
    <property type="match status" value="1"/>
</dbReference>
<dbReference type="InterPro" id="IPR046778">
    <property type="entry name" value="UPF0758_N"/>
</dbReference>
<evidence type="ECO:0000313" key="9">
    <source>
        <dbReference type="EMBL" id="KPQ37213.1"/>
    </source>
</evidence>
<dbReference type="InterPro" id="IPR010994">
    <property type="entry name" value="RuvA_2-like"/>
</dbReference>
<keyword evidence="6" id="KW-0482">Metalloprotease</keyword>
<keyword evidence="2" id="KW-0645">Protease</keyword>
<name>A0A0P7ZUC9_9CYAN</name>
<dbReference type="InterPro" id="IPR025657">
    <property type="entry name" value="RadC_JAB"/>
</dbReference>
<accession>A0A0P7ZUC9</accession>
<evidence type="ECO:0000256" key="3">
    <source>
        <dbReference type="ARBA" id="ARBA00022723"/>
    </source>
</evidence>
<dbReference type="Pfam" id="PF20582">
    <property type="entry name" value="UPF0758_N"/>
    <property type="match status" value="1"/>
</dbReference>
<keyword evidence="4" id="KW-0378">Hydrolase</keyword>
<keyword evidence="3" id="KW-0479">Metal-binding</keyword>
<dbReference type="STRING" id="1666911.HLUCCA11_01935"/>
<evidence type="ECO:0000259" key="8">
    <source>
        <dbReference type="PROSITE" id="PS50249"/>
    </source>
</evidence>
<protein>
    <submittedName>
        <fullName evidence="9">DNA repair protein RadC</fullName>
    </submittedName>
</protein>
<dbReference type="PROSITE" id="PS01302">
    <property type="entry name" value="UPF0758"/>
    <property type="match status" value="1"/>
</dbReference>
<dbReference type="PROSITE" id="PS50249">
    <property type="entry name" value="MPN"/>
    <property type="match status" value="1"/>
</dbReference>
<evidence type="ECO:0000256" key="7">
    <source>
        <dbReference type="RuleBase" id="RU003797"/>
    </source>
</evidence>
<dbReference type="Pfam" id="PF04002">
    <property type="entry name" value="RadC"/>
    <property type="match status" value="1"/>
</dbReference>
<dbReference type="GO" id="GO:0008237">
    <property type="term" value="F:metallopeptidase activity"/>
    <property type="evidence" value="ECO:0007669"/>
    <property type="project" value="UniProtKB-KW"/>
</dbReference>
<dbReference type="GO" id="GO:0046872">
    <property type="term" value="F:metal ion binding"/>
    <property type="evidence" value="ECO:0007669"/>
    <property type="project" value="UniProtKB-KW"/>
</dbReference>